<dbReference type="PROSITE" id="PS00122">
    <property type="entry name" value="CARBOXYLESTERASE_B_1"/>
    <property type="match status" value="1"/>
</dbReference>
<evidence type="ECO:0000313" key="6">
    <source>
        <dbReference type="Proteomes" id="UP000244335"/>
    </source>
</evidence>
<evidence type="ECO:0000256" key="3">
    <source>
        <dbReference type="RuleBase" id="RU361235"/>
    </source>
</evidence>
<evidence type="ECO:0000313" key="5">
    <source>
        <dbReference type="EMBL" id="PVE49957.1"/>
    </source>
</evidence>
<keyword evidence="2 3" id="KW-0378">Hydrolase</keyword>
<sequence>MSSIQCWRNILDKYLAVIFAVAFAASSSNALARVTGDPLQIEGGKVEGQWAQNTEVKAYLVIPYAAPPVGELRWAEPGPVVPWSGVRKADKQPAMCMQTLRTPGTISIEVYGNQNLPMSEDCLHLNVWAPADASSSSKLPVFVWIHGGAFTSGSAAKPEFNGERLAKRGIIVVSINYRLNIFGYFAHPDLTAQSPNHSSGNYGALDQVAALKWVEKNISSFGGDPSKVTIGGQSAGSTSVNNLMASPLARGLIDGALAQSGGVAATQTKTLKAAEDEGRKFTDMLGDQSIKDLRAMPAEVVLSLWSDTKTRFAGPVVDGYFLKKSVGDVWAAGEQAQVPYLVGWSRDEFYENIYNRTEDEFVKQAAREVGQERVAEMRTLYGVKDNATATAARVGFSRDANFGLNTWNAASNQAKGKSPTYLYYWTRLSPFWEGQSFQENSPASLLGAYHGSQVPYVFGTLDVLDREFTARDRELSSLWQAYIANFVETGNPNGTGLPEWPTFDNTAEKVLEIGDKTTVVDLPNKPQMNFFRKMVKN</sequence>
<evidence type="ECO:0000256" key="1">
    <source>
        <dbReference type="ARBA" id="ARBA00005964"/>
    </source>
</evidence>
<dbReference type="GO" id="GO:0016787">
    <property type="term" value="F:hydrolase activity"/>
    <property type="evidence" value="ECO:0007669"/>
    <property type="project" value="UniProtKB-KW"/>
</dbReference>
<feature type="domain" description="Carboxylesterase type B" evidence="4">
    <location>
        <begin position="40"/>
        <end position="530"/>
    </location>
</feature>
<dbReference type="InterPro" id="IPR019826">
    <property type="entry name" value="Carboxylesterase_B_AS"/>
</dbReference>
<feature type="signal peptide" evidence="3">
    <location>
        <begin position="1"/>
        <end position="32"/>
    </location>
</feature>
<dbReference type="Pfam" id="PF00135">
    <property type="entry name" value="COesterase"/>
    <property type="match status" value="1"/>
</dbReference>
<dbReference type="InterPro" id="IPR002018">
    <property type="entry name" value="CarbesteraseB"/>
</dbReference>
<comment type="similarity">
    <text evidence="1 3">Belongs to the type-B carboxylesterase/lipase family.</text>
</comment>
<dbReference type="EC" id="3.1.1.-" evidence="3"/>
<accession>A0AA92BZ03</accession>
<dbReference type="Proteomes" id="UP000244335">
    <property type="component" value="Unassembled WGS sequence"/>
</dbReference>
<evidence type="ECO:0000256" key="2">
    <source>
        <dbReference type="ARBA" id="ARBA00022801"/>
    </source>
</evidence>
<protein>
    <recommendedName>
        <fullName evidence="3">Carboxylic ester hydrolase</fullName>
        <ecNumber evidence="3">3.1.1.-</ecNumber>
    </recommendedName>
</protein>
<name>A0AA92BZ03_RHIRH</name>
<dbReference type="PANTHER" id="PTHR11559">
    <property type="entry name" value="CARBOXYLESTERASE"/>
    <property type="match status" value="1"/>
</dbReference>
<organism evidence="5 6">
    <name type="scientific">Rhizobium rhizogenes</name>
    <name type="common">Agrobacterium rhizogenes</name>
    <dbReference type="NCBI Taxonomy" id="359"/>
    <lineage>
        <taxon>Bacteria</taxon>
        <taxon>Pseudomonadati</taxon>
        <taxon>Pseudomonadota</taxon>
        <taxon>Alphaproteobacteria</taxon>
        <taxon>Hyphomicrobiales</taxon>
        <taxon>Rhizobiaceae</taxon>
        <taxon>Rhizobium/Agrobacterium group</taxon>
        <taxon>Rhizobium</taxon>
    </lineage>
</organism>
<dbReference type="InterPro" id="IPR029058">
    <property type="entry name" value="AB_hydrolase_fold"/>
</dbReference>
<keyword evidence="3" id="KW-0732">Signal</keyword>
<dbReference type="Gene3D" id="3.40.50.1820">
    <property type="entry name" value="alpha/beta hydrolase"/>
    <property type="match status" value="1"/>
</dbReference>
<comment type="caution">
    <text evidence="5">The sequence shown here is derived from an EMBL/GenBank/DDBJ whole genome shotgun (WGS) entry which is preliminary data.</text>
</comment>
<gene>
    <name evidence="5" type="ORF">DC430_23475</name>
</gene>
<dbReference type="EMBL" id="QDFR01000015">
    <property type="protein sequence ID" value="PVE49957.1"/>
    <property type="molecule type" value="Genomic_DNA"/>
</dbReference>
<feature type="chain" id="PRO_5041515859" description="Carboxylic ester hydrolase" evidence="3">
    <location>
        <begin position="33"/>
        <end position="537"/>
    </location>
</feature>
<dbReference type="AlphaFoldDB" id="A0AA92BZ03"/>
<reference evidence="5 6" key="1">
    <citation type="submission" date="2018-04" db="EMBL/GenBank/DDBJ databases">
        <authorList>
            <person name="Hagen T."/>
        </authorList>
    </citation>
    <scope>NUCLEOTIDE SEQUENCE [LARGE SCALE GENOMIC DNA]</scope>
    <source>
        <strain evidence="5 6">TPD7009</strain>
    </source>
</reference>
<dbReference type="SUPFAM" id="SSF53474">
    <property type="entry name" value="alpha/beta-Hydrolases"/>
    <property type="match status" value="1"/>
</dbReference>
<evidence type="ECO:0000259" key="4">
    <source>
        <dbReference type="Pfam" id="PF00135"/>
    </source>
</evidence>
<proteinExistence type="inferred from homology"/>
<dbReference type="InterPro" id="IPR050309">
    <property type="entry name" value="Type-B_Carboxylest/Lipase"/>
</dbReference>